<dbReference type="AlphaFoldDB" id="A0A371HFE1"/>
<evidence type="ECO:0000256" key="1">
    <source>
        <dbReference type="SAM" id="MobiDB-lite"/>
    </source>
</evidence>
<evidence type="ECO:0000313" key="3">
    <source>
        <dbReference type="Proteomes" id="UP000257109"/>
    </source>
</evidence>
<feature type="non-terminal residue" evidence="2">
    <location>
        <position position="1"/>
    </location>
</feature>
<gene>
    <name evidence="2" type="ORF">CR513_15158</name>
</gene>
<dbReference type="Proteomes" id="UP000257109">
    <property type="component" value="Unassembled WGS sequence"/>
</dbReference>
<sequence length="61" mass="6408">MTVGMNATCRGRGGGERESSSRKVVSCKYKVGGAIITSLTKTTKVKVIKEAVGSTNIFSNL</sequence>
<keyword evidence="3" id="KW-1185">Reference proteome</keyword>
<reference evidence="2" key="1">
    <citation type="submission" date="2018-05" db="EMBL/GenBank/DDBJ databases">
        <title>Draft genome of Mucuna pruriens seed.</title>
        <authorList>
            <person name="Nnadi N.E."/>
            <person name="Vos R."/>
            <person name="Hasami M.H."/>
            <person name="Devisetty U.K."/>
            <person name="Aguiy J.C."/>
        </authorList>
    </citation>
    <scope>NUCLEOTIDE SEQUENCE [LARGE SCALE GENOMIC DNA]</scope>
    <source>
        <strain evidence="2">JCA_2017</strain>
    </source>
</reference>
<feature type="region of interest" description="Disordered" evidence="1">
    <location>
        <begin position="1"/>
        <end position="20"/>
    </location>
</feature>
<dbReference type="EMBL" id="QJKJ01002753">
    <property type="protein sequence ID" value="RDY01510.1"/>
    <property type="molecule type" value="Genomic_DNA"/>
</dbReference>
<protein>
    <submittedName>
        <fullName evidence="2">Uncharacterized protein</fullName>
    </submittedName>
</protein>
<proteinExistence type="predicted"/>
<comment type="caution">
    <text evidence="2">The sequence shown here is derived from an EMBL/GenBank/DDBJ whole genome shotgun (WGS) entry which is preliminary data.</text>
</comment>
<accession>A0A371HFE1</accession>
<name>A0A371HFE1_MUCPR</name>
<evidence type="ECO:0000313" key="2">
    <source>
        <dbReference type="EMBL" id="RDY01510.1"/>
    </source>
</evidence>
<organism evidence="2 3">
    <name type="scientific">Mucuna pruriens</name>
    <name type="common">Velvet bean</name>
    <name type="synonym">Dolichos pruriens</name>
    <dbReference type="NCBI Taxonomy" id="157652"/>
    <lineage>
        <taxon>Eukaryota</taxon>
        <taxon>Viridiplantae</taxon>
        <taxon>Streptophyta</taxon>
        <taxon>Embryophyta</taxon>
        <taxon>Tracheophyta</taxon>
        <taxon>Spermatophyta</taxon>
        <taxon>Magnoliopsida</taxon>
        <taxon>eudicotyledons</taxon>
        <taxon>Gunneridae</taxon>
        <taxon>Pentapetalae</taxon>
        <taxon>rosids</taxon>
        <taxon>fabids</taxon>
        <taxon>Fabales</taxon>
        <taxon>Fabaceae</taxon>
        <taxon>Papilionoideae</taxon>
        <taxon>50 kb inversion clade</taxon>
        <taxon>NPAAA clade</taxon>
        <taxon>indigoferoid/millettioid clade</taxon>
        <taxon>Phaseoleae</taxon>
        <taxon>Mucuna</taxon>
    </lineage>
</organism>